<feature type="transmembrane region" description="Helical" evidence="1">
    <location>
        <begin position="24"/>
        <end position="48"/>
    </location>
</feature>
<gene>
    <name evidence="2" type="ORF">G2W53_041726</name>
</gene>
<keyword evidence="3" id="KW-1185">Reference proteome</keyword>
<keyword evidence="1" id="KW-1133">Transmembrane helix</keyword>
<dbReference type="Proteomes" id="UP000634136">
    <property type="component" value="Unassembled WGS sequence"/>
</dbReference>
<accession>A0A834SE83</accession>
<evidence type="ECO:0000313" key="3">
    <source>
        <dbReference type="Proteomes" id="UP000634136"/>
    </source>
</evidence>
<proteinExistence type="predicted"/>
<reference evidence="2" key="1">
    <citation type="submission" date="2020-09" db="EMBL/GenBank/DDBJ databases">
        <title>Genome-Enabled Discovery of Anthraquinone Biosynthesis in Senna tora.</title>
        <authorList>
            <person name="Kang S.-H."/>
            <person name="Pandey R.P."/>
            <person name="Lee C.-M."/>
            <person name="Sim J.-S."/>
            <person name="Jeong J.-T."/>
            <person name="Choi B.-S."/>
            <person name="Jung M."/>
            <person name="Ginzburg D."/>
            <person name="Zhao K."/>
            <person name="Won S.Y."/>
            <person name="Oh T.-J."/>
            <person name="Yu Y."/>
            <person name="Kim N.-H."/>
            <person name="Lee O.R."/>
            <person name="Lee T.-H."/>
            <person name="Bashyal P."/>
            <person name="Kim T.-S."/>
            <person name="Lee W.-H."/>
            <person name="Kawkins C."/>
            <person name="Kim C.-K."/>
            <person name="Kim J.S."/>
            <person name="Ahn B.O."/>
            <person name="Rhee S.Y."/>
            <person name="Sohng J.K."/>
        </authorList>
    </citation>
    <scope>NUCLEOTIDE SEQUENCE</scope>
    <source>
        <tissue evidence="2">Leaf</tissue>
    </source>
</reference>
<dbReference type="EMBL" id="JAAIUW010000013">
    <property type="protein sequence ID" value="KAF7802615.1"/>
    <property type="molecule type" value="Genomic_DNA"/>
</dbReference>
<comment type="caution">
    <text evidence="2">The sequence shown here is derived from an EMBL/GenBank/DDBJ whole genome shotgun (WGS) entry which is preliminary data.</text>
</comment>
<dbReference type="AlphaFoldDB" id="A0A834SE83"/>
<protein>
    <submittedName>
        <fullName evidence="2">Uncharacterized protein</fullName>
    </submittedName>
</protein>
<keyword evidence="1" id="KW-0472">Membrane</keyword>
<keyword evidence="1" id="KW-0812">Transmembrane</keyword>
<sequence length="49" mass="5686">MRNASIRFAGRTLNKPVDWLPKAFLLRMCPLDWVFLMFLVVLCFGVSVL</sequence>
<evidence type="ECO:0000256" key="1">
    <source>
        <dbReference type="SAM" id="Phobius"/>
    </source>
</evidence>
<evidence type="ECO:0000313" key="2">
    <source>
        <dbReference type="EMBL" id="KAF7802615.1"/>
    </source>
</evidence>
<organism evidence="2 3">
    <name type="scientific">Senna tora</name>
    <dbReference type="NCBI Taxonomy" id="362788"/>
    <lineage>
        <taxon>Eukaryota</taxon>
        <taxon>Viridiplantae</taxon>
        <taxon>Streptophyta</taxon>
        <taxon>Embryophyta</taxon>
        <taxon>Tracheophyta</taxon>
        <taxon>Spermatophyta</taxon>
        <taxon>Magnoliopsida</taxon>
        <taxon>eudicotyledons</taxon>
        <taxon>Gunneridae</taxon>
        <taxon>Pentapetalae</taxon>
        <taxon>rosids</taxon>
        <taxon>fabids</taxon>
        <taxon>Fabales</taxon>
        <taxon>Fabaceae</taxon>
        <taxon>Caesalpinioideae</taxon>
        <taxon>Cassia clade</taxon>
        <taxon>Senna</taxon>
    </lineage>
</organism>
<name>A0A834SE83_9FABA</name>